<feature type="transmembrane region" description="Helical" evidence="1">
    <location>
        <begin position="319"/>
        <end position="337"/>
    </location>
</feature>
<feature type="transmembrane region" description="Helical" evidence="1">
    <location>
        <begin position="400"/>
        <end position="420"/>
    </location>
</feature>
<keyword evidence="1" id="KW-1133">Transmembrane helix</keyword>
<keyword evidence="4" id="KW-1185">Reference proteome</keyword>
<evidence type="ECO:0000259" key="2">
    <source>
        <dbReference type="Pfam" id="PF01757"/>
    </source>
</evidence>
<evidence type="ECO:0000313" key="4">
    <source>
        <dbReference type="Proteomes" id="UP000326565"/>
    </source>
</evidence>
<feature type="transmembrane region" description="Helical" evidence="1">
    <location>
        <begin position="127"/>
        <end position="147"/>
    </location>
</feature>
<keyword evidence="1" id="KW-0812">Transmembrane</keyword>
<feature type="transmembrane region" description="Helical" evidence="1">
    <location>
        <begin position="178"/>
        <end position="196"/>
    </location>
</feature>
<dbReference type="AlphaFoldDB" id="A0A5N5WVS3"/>
<keyword evidence="3" id="KW-0012">Acyltransferase</keyword>
<keyword evidence="3" id="KW-0808">Transferase</keyword>
<dbReference type="OrthoDB" id="5819582at2759"/>
<dbReference type="Proteomes" id="UP000326565">
    <property type="component" value="Unassembled WGS sequence"/>
</dbReference>
<keyword evidence="1" id="KW-0472">Membrane</keyword>
<protein>
    <submittedName>
        <fullName evidence="3">Putative acyltransferase</fullName>
    </submittedName>
</protein>
<dbReference type="InterPro" id="IPR050879">
    <property type="entry name" value="Acyltransferase_3"/>
</dbReference>
<dbReference type="GO" id="GO:0016747">
    <property type="term" value="F:acyltransferase activity, transferring groups other than amino-acyl groups"/>
    <property type="evidence" value="ECO:0007669"/>
    <property type="project" value="InterPro"/>
</dbReference>
<dbReference type="PANTHER" id="PTHR23028">
    <property type="entry name" value="ACETYLTRANSFERASE"/>
    <property type="match status" value="1"/>
</dbReference>
<organism evidence="3 4">
    <name type="scientific">Aspergillus leporis</name>
    <dbReference type="NCBI Taxonomy" id="41062"/>
    <lineage>
        <taxon>Eukaryota</taxon>
        <taxon>Fungi</taxon>
        <taxon>Dikarya</taxon>
        <taxon>Ascomycota</taxon>
        <taxon>Pezizomycotina</taxon>
        <taxon>Eurotiomycetes</taxon>
        <taxon>Eurotiomycetidae</taxon>
        <taxon>Eurotiales</taxon>
        <taxon>Aspergillaceae</taxon>
        <taxon>Aspergillus</taxon>
        <taxon>Aspergillus subgen. Circumdati</taxon>
    </lineage>
</organism>
<feature type="transmembrane region" description="Helical" evidence="1">
    <location>
        <begin position="369"/>
        <end position="388"/>
    </location>
</feature>
<dbReference type="PANTHER" id="PTHR23028:SF125">
    <property type="entry name" value="ACYLTRANSFERASE"/>
    <property type="match status" value="1"/>
</dbReference>
<name>A0A5N5WVS3_9EURO</name>
<evidence type="ECO:0000313" key="3">
    <source>
        <dbReference type="EMBL" id="KAB8071202.1"/>
    </source>
</evidence>
<evidence type="ECO:0000256" key="1">
    <source>
        <dbReference type="SAM" id="Phobius"/>
    </source>
</evidence>
<sequence length="503" mass="58343">MITSCYEDNSVQDVPKMRTVDLDSTLEKGYWRCRPTPGFRSFPTRAARWCVDHLRPAFLTGIGGHNNTQQARRTAYLDGLRGFAAFLVYWGHHQLWAHDSIGAESIFENAYGYKKQHYLVAFPGLRIFFSGGHFAVSVFFVLSGYVLSAKPLSLIRSGDYLSMGDNLASALFRRWLRLHIPIICTSFIYMTYLHLFRVRAIPELKSTYGEELWNWYVELKNFTFIFRTGGEPWFTYNFHAWSIPVEFRGSIVIYTALQAFSRCRANARLLCELGLIVYFMYIVDGWFCALFMAGMLLCDLDLRAARDELPDVFLMLEPFKEAIFYGMLCISIYLGGVPSRTWEAHFLRESPGWYYLSFLKPQAVFDFKWFYLFWAATFLVASISRIHWLKSFFETPFNQYLGRISFAFYLVHGPVLWVLGDRLYAAVGWSRGSHSTDCPWWINRLPLPKTGPLGLELSFLAPHLILLPLTFWLAEIVTKFVDEPSVQFAQWLYRKTMAPANQS</sequence>
<feature type="transmembrane region" description="Helical" evidence="1">
    <location>
        <begin position="275"/>
        <end position="298"/>
    </location>
</feature>
<dbReference type="InterPro" id="IPR002656">
    <property type="entry name" value="Acyl_transf_3_dom"/>
</dbReference>
<accession>A0A5N5WVS3</accession>
<feature type="domain" description="Acyltransferase 3" evidence="2">
    <location>
        <begin position="75"/>
        <end position="426"/>
    </location>
</feature>
<reference evidence="3 4" key="1">
    <citation type="submission" date="2019-04" db="EMBL/GenBank/DDBJ databases">
        <title>Friends and foes A comparative genomics study of 23 Aspergillus species from section Flavi.</title>
        <authorList>
            <consortium name="DOE Joint Genome Institute"/>
            <person name="Kjaerbolling I."/>
            <person name="Vesth T."/>
            <person name="Frisvad J.C."/>
            <person name="Nybo J.L."/>
            <person name="Theobald S."/>
            <person name="Kildgaard S."/>
            <person name="Isbrandt T."/>
            <person name="Kuo A."/>
            <person name="Sato A."/>
            <person name="Lyhne E.K."/>
            <person name="Kogle M.E."/>
            <person name="Wiebenga A."/>
            <person name="Kun R.S."/>
            <person name="Lubbers R.J."/>
            <person name="Makela M.R."/>
            <person name="Barry K."/>
            <person name="Chovatia M."/>
            <person name="Clum A."/>
            <person name="Daum C."/>
            <person name="Haridas S."/>
            <person name="He G."/>
            <person name="LaButti K."/>
            <person name="Lipzen A."/>
            <person name="Mondo S."/>
            <person name="Riley R."/>
            <person name="Salamov A."/>
            <person name="Simmons B.A."/>
            <person name="Magnuson J.K."/>
            <person name="Henrissat B."/>
            <person name="Mortensen U.H."/>
            <person name="Larsen T.O."/>
            <person name="Devries R.P."/>
            <person name="Grigoriev I.V."/>
            <person name="Machida M."/>
            <person name="Baker S.E."/>
            <person name="Andersen M.R."/>
        </authorList>
    </citation>
    <scope>NUCLEOTIDE SEQUENCE [LARGE SCALE GENOMIC DNA]</scope>
    <source>
        <strain evidence="3 4">CBS 151.66</strain>
    </source>
</reference>
<dbReference type="Pfam" id="PF01757">
    <property type="entry name" value="Acyl_transf_3"/>
    <property type="match status" value="1"/>
</dbReference>
<proteinExistence type="predicted"/>
<gene>
    <name evidence="3" type="ORF">BDV29DRAFT_179621</name>
</gene>
<dbReference type="EMBL" id="ML732279">
    <property type="protein sequence ID" value="KAB8071202.1"/>
    <property type="molecule type" value="Genomic_DNA"/>
</dbReference>